<proteinExistence type="predicted"/>
<dbReference type="KEGG" id="rue:DT065_17265"/>
<reference evidence="2 3" key="1">
    <citation type="journal article" date="2018" name="J. Microbiol.">
        <title>Salicibibacter kimchii gen. nov., sp. nov., a moderately halophilic and alkalitolerant bacterium in the family Bacillaceae, isolated from kimchi.</title>
        <authorList>
            <person name="Jang J.Y."/>
            <person name="Oh Y.J."/>
            <person name="Lim S.K."/>
            <person name="Park H.K."/>
            <person name="Lee C."/>
            <person name="Kim J.Y."/>
            <person name="Lee M.A."/>
            <person name="Choi H.J."/>
        </authorList>
    </citation>
    <scope>NUCLEOTIDE SEQUENCE [LARGE SCALE GENOMIC DNA]</scope>
    <source>
        <strain evidence="2 3">NKC1-1</strain>
    </source>
</reference>
<dbReference type="InterPro" id="IPR025623">
    <property type="entry name" value="YusW"/>
</dbReference>
<evidence type="ECO:0008006" key="4">
    <source>
        <dbReference type="Google" id="ProtNLM"/>
    </source>
</evidence>
<sequence>MGKGGMKRKEVLRMNKFGMLTLSVVVATSLAACGDNGEEFENETNGDAPEEGDDNTEVQEEEVNVDDMDDGADEGDGETEADEAWYEELPYNEFDLEAEYDHGEYEAEYEYEGGSPEVEIEDSRDGEDMELEGQAALDALSDILPEMDIDENSSDEEIQEAAIDAFNLDEDYSELEVEIEFNGDETEVEDES</sequence>
<dbReference type="Proteomes" id="UP000252100">
    <property type="component" value="Chromosome"/>
</dbReference>
<evidence type="ECO:0000313" key="3">
    <source>
        <dbReference type="Proteomes" id="UP000252100"/>
    </source>
</evidence>
<dbReference type="AlphaFoldDB" id="A0A345C2Y1"/>
<name>A0A345C2Y1_9BACI</name>
<feature type="compositionally biased region" description="Acidic residues" evidence="1">
    <location>
        <begin position="36"/>
        <end position="83"/>
    </location>
</feature>
<dbReference type="EMBL" id="CP031092">
    <property type="protein sequence ID" value="AXF57562.1"/>
    <property type="molecule type" value="Genomic_DNA"/>
</dbReference>
<organism evidence="2 3">
    <name type="scientific">Salicibibacter kimchii</name>
    <dbReference type="NCBI Taxonomy" id="2099786"/>
    <lineage>
        <taxon>Bacteria</taxon>
        <taxon>Bacillati</taxon>
        <taxon>Bacillota</taxon>
        <taxon>Bacilli</taxon>
        <taxon>Bacillales</taxon>
        <taxon>Bacillaceae</taxon>
        <taxon>Salicibibacter</taxon>
    </lineage>
</organism>
<feature type="region of interest" description="Disordered" evidence="1">
    <location>
        <begin position="35"/>
        <end position="83"/>
    </location>
</feature>
<keyword evidence="3" id="KW-1185">Reference proteome</keyword>
<accession>A0A345C2Y1</accession>
<dbReference type="Pfam" id="PF14039">
    <property type="entry name" value="YusW"/>
    <property type="match status" value="1"/>
</dbReference>
<evidence type="ECO:0000256" key="1">
    <source>
        <dbReference type="SAM" id="MobiDB-lite"/>
    </source>
</evidence>
<protein>
    <recommendedName>
        <fullName evidence="4">YusW-like protein</fullName>
    </recommendedName>
</protein>
<dbReference type="PROSITE" id="PS51257">
    <property type="entry name" value="PROKAR_LIPOPROTEIN"/>
    <property type="match status" value="1"/>
</dbReference>
<evidence type="ECO:0000313" key="2">
    <source>
        <dbReference type="EMBL" id="AXF57562.1"/>
    </source>
</evidence>
<gene>
    <name evidence="2" type="ORF">DT065_17265</name>
</gene>